<reference evidence="2 3" key="1">
    <citation type="submission" date="2018-06" db="EMBL/GenBank/DDBJ databases">
        <title>A transcriptomic atlas of mushroom development highlights an independent origin of complex multicellularity.</title>
        <authorList>
            <consortium name="DOE Joint Genome Institute"/>
            <person name="Krizsan K."/>
            <person name="Almasi E."/>
            <person name="Merenyi Z."/>
            <person name="Sahu N."/>
            <person name="Viragh M."/>
            <person name="Koszo T."/>
            <person name="Mondo S."/>
            <person name="Kiss B."/>
            <person name="Balint B."/>
            <person name="Kues U."/>
            <person name="Barry K."/>
            <person name="Hegedus J.C."/>
            <person name="Henrissat B."/>
            <person name="Johnson J."/>
            <person name="Lipzen A."/>
            <person name="Ohm R."/>
            <person name="Nagy I."/>
            <person name="Pangilinan J."/>
            <person name="Yan J."/>
            <person name="Xiong Y."/>
            <person name="Grigoriev I.V."/>
            <person name="Hibbett D.S."/>
            <person name="Nagy L.G."/>
        </authorList>
    </citation>
    <scope>NUCLEOTIDE SEQUENCE [LARGE SCALE GENOMIC DNA]</scope>
    <source>
        <strain evidence="2 3">SZMC22713</strain>
    </source>
</reference>
<evidence type="ECO:0000256" key="1">
    <source>
        <dbReference type="SAM" id="MobiDB-lite"/>
    </source>
</evidence>
<organism evidence="2 3">
    <name type="scientific">Rickenella mellea</name>
    <dbReference type="NCBI Taxonomy" id="50990"/>
    <lineage>
        <taxon>Eukaryota</taxon>
        <taxon>Fungi</taxon>
        <taxon>Dikarya</taxon>
        <taxon>Basidiomycota</taxon>
        <taxon>Agaricomycotina</taxon>
        <taxon>Agaricomycetes</taxon>
        <taxon>Hymenochaetales</taxon>
        <taxon>Rickenellaceae</taxon>
        <taxon>Rickenella</taxon>
    </lineage>
</organism>
<dbReference type="Proteomes" id="UP000294933">
    <property type="component" value="Unassembled WGS sequence"/>
</dbReference>
<accession>A0A4Y7PJT3</accession>
<proteinExistence type="predicted"/>
<gene>
    <name evidence="2" type="ORF">BD410DRAFT_166901</name>
</gene>
<dbReference type="VEuPathDB" id="FungiDB:BD410DRAFT_166901"/>
<sequence length="198" mass="22067">MRQLFSFSNSVQRFSSVLCQPLHALRGGRPDGVPALYPTEQRKTKHCPSCTIQDAKGYYGACVDRTFPKLQRNFTLLVRPRCRRRGMRLLQTNSPLTDEDGSRSFPTTRADSEEFEQISASTKKFEQNLAREGTTGAVGWLSGAHTSVSNSLGICYPHATSEPGGQIHVFPGTFQPRFSYQNIDWASFLDGTGVRICL</sequence>
<dbReference type="EMBL" id="ML170306">
    <property type="protein sequence ID" value="TDL14809.1"/>
    <property type="molecule type" value="Genomic_DNA"/>
</dbReference>
<feature type="region of interest" description="Disordered" evidence="1">
    <location>
        <begin position="93"/>
        <end position="113"/>
    </location>
</feature>
<protein>
    <submittedName>
        <fullName evidence="2">Uncharacterized protein</fullName>
    </submittedName>
</protein>
<dbReference type="AlphaFoldDB" id="A0A4Y7PJT3"/>
<name>A0A4Y7PJT3_9AGAM</name>
<keyword evidence="3" id="KW-1185">Reference proteome</keyword>
<evidence type="ECO:0000313" key="2">
    <source>
        <dbReference type="EMBL" id="TDL14809.1"/>
    </source>
</evidence>
<evidence type="ECO:0000313" key="3">
    <source>
        <dbReference type="Proteomes" id="UP000294933"/>
    </source>
</evidence>